<keyword evidence="2 3" id="KW-0732">Signal</keyword>
<dbReference type="Gene3D" id="3.40.190.10">
    <property type="entry name" value="Periplasmic binding protein-like II"/>
    <property type="match status" value="2"/>
</dbReference>
<organism evidence="4 5">
    <name type="scientific">Gracilibacillus salitolerans</name>
    <dbReference type="NCBI Taxonomy" id="2663022"/>
    <lineage>
        <taxon>Bacteria</taxon>
        <taxon>Bacillati</taxon>
        <taxon>Bacillota</taxon>
        <taxon>Bacilli</taxon>
        <taxon>Bacillales</taxon>
        <taxon>Bacillaceae</taxon>
        <taxon>Gracilibacillus</taxon>
    </lineage>
</organism>
<dbReference type="InterPro" id="IPR005770">
    <property type="entry name" value="PhnD"/>
</dbReference>
<evidence type="ECO:0000313" key="5">
    <source>
        <dbReference type="Proteomes" id="UP000339690"/>
    </source>
</evidence>
<dbReference type="Pfam" id="PF12974">
    <property type="entry name" value="Phosphonate-bd"/>
    <property type="match status" value="1"/>
</dbReference>
<dbReference type="PROSITE" id="PS51257">
    <property type="entry name" value="PROKAR_LIPOPROTEIN"/>
    <property type="match status" value="1"/>
</dbReference>
<evidence type="ECO:0000256" key="2">
    <source>
        <dbReference type="ARBA" id="ARBA00022729"/>
    </source>
</evidence>
<gene>
    <name evidence="4" type="primary">phnD</name>
    <name evidence="4" type="ORF">GI584_22815</name>
</gene>
<reference evidence="4 5" key="1">
    <citation type="submission" date="2019-11" db="EMBL/GenBank/DDBJ databases">
        <title>Gracilibacillus salitolerans sp. nov., a moderate halophile isolated from a saline soil in northwest China.</title>
        <authorList>
            <person name="Gan L."/>
        </authorList>
    </citation>
    <scope>NUCLEOTIDE SEQUENCE [LARGE SCALE GENOMIC DNA]</scope>
    <source>
        <strain evidence="4 5">SCU50</strain>
    </source>
</reference>
<protein>
    <submittedName>
        <fullName evidence="4">Phosphate/phosphite/phosphonate ABC transporter substrate-binding protein</fullName>
    </submittedName>
</protein>
<name>A0A5Q2TRI1_9BACI</name>
<dbReference type="GO" id="GO:0043190">
    <property type="term" value="C:ATP-binding cassette (ABC) transporter complex"/>
    <property type="evidence" value="ECO:0007669"/>
    <property type="project" value="InterPro"/>
</dbReference>
<proteinExistence type="inferred from homology"/>
<dbReference type="NCBIfam" id="TIGR01098">
    <property type="entry name" value="3A0109s03R"/>
    <property type="match status" value="1"/>
</dbReference>
<dbReference type="SUPFAM" id="SSF53850">
    <property type="entry name" value="Periplasmic binding protein-like II"/>
    <property type="match status" value="1"/>
</dbReference>
<evidence type="ECO:0000313" key="4">
    <source>
        <dbReference type="EMBL" id="QGH36712.1"/>
    </source>
</evidence>
<dbReference type="Proteomes" id="UP000339690">
    <property type="component" value="Chromosome"/>
</dbReference>
<dbReference type="AlphaFoldDB" id="A0A5Q2TRI1"/>
<feature type="chain" id="PRO_5038668454" evidence="3">
    <location>
        <begin position="26"/>
        <end position="311"/>
    </location>
</feature>
<sequence length="311" mass="34097">MNKKWTRVTKNLWVLVLIGMISVLAACGNDANASGDVDENGWPKKISYGVLPGEEEELSRAHNLFVEDMSEALGIEVELFQGEDYNAVIEAMRSEKLDLASFGPFSYIIAQERSDAIPIAVRAKDEEDATYNSWIVVPDESDVQTLEELEGKSILFADPASTSGHLFPRAIFIDALGITNDEVESYFSSVSFSGSHDNSILAIAAGDADAAGVCSSCVERAIEGGMVSESDFRIIAESDPIPSSPISYRADLPESLVEAIQEFVYNYDNEEFFEKAGDADSRYIPVDESDYDIIRNTAEALNMSPEELLNQ</sequence>
<dbReference type="GO" id="GO:0055085">
    <property type="term" value="P:transmembrane transport"/>
    <property type="evidence" value="ECO:0007669"/>
    <property type="project" value="InterPro"/>
</dbReference>
<dbReference type="PANTHER" id="PTHR35841">
    <property type="entry name" value="PHOSPHONATES-BINDING PERIPLASMIC PROTEIN"/>
    <property type="match status" value="1"/>
</dbReference>
<dbReference type="EMBL" id="CP045915">
    <property type="protein sequence ID" value="QGH36712.1"/>
    <property type="molecule type" value="Genomic_DNA"/>
</dbReference>
<dbReference type="KEGG" id="grc:GI584_22815"/>
<dbReference type="CDD" id="cd01071">
    <property type="entry name" value="PBP2_PhnD_like"/>
    <property type="match status" value="1"/>
</dbReference>
<dbReference type="RefSeq" id="WP_153792742.1">
    <property type="nucleotide sequence ID" value="NZ_CP045915.1"/>
</dbReference>
<comment type="similarity">
    <text evidence="1">Belongs to the phosphate/phosphite/phosphonate binding protein family.</text>
</comment>
<evidence type="ECO:0000256" key="3">
    <source>
        <dbReference type="SAM" id="SignalP"/>
    </source>
</evidence>
<keyword evidence="5" id="KW-1185">Reference proteome</keyword>
<evidence type="ECO:0000256" key="1">
    <source>
        <dbReference type="ARBA" id="ARBA00007162"/>
    </source>
</evidence>
<dbReference type="PANTHER" id="PTHR35841:SF1">
    <property type="entry name" value="PHOSPHONATES-BINDING PERIPLASMIC PROTEIN"/>
    <property type="match status" value="1"/>
</dbReference>
<feature type="signal peptide" evidence="3">
    <location>
        <begin position="1"/>
        <end position="25"/>
    </location>
</feature>
<accession>A0A5Q2TRI1</accession>